<name>A0A4R2F1M4_9GAMM</name>
<dbReference type="OrthoDB" id="148966at2"/>
<protein>
    <submittedName>
        <fullName evidence="1">Putative hydrolase of the HAD superfamily</fullName>
    </submittedName>
</protein>
<proteinExistence type="predicted"/>
<keyword evidence="2" id="KW-1185">Reference proteome</keyword>
<evidence type="ECO:0000313" key="1">
    <source>
        <dbReference type="EMBL" id="TCN78423.1"/>
    </source>
</evidence>
<dbReference type="RefSeq" id="WP_133040416.1">
    <property type="nucleotide sequence ID" value="NZ_SLWF01000040.1"/>
</dbReference>
<dbReference type="NCBIfam" id="NF006976">
    <property type="entry name" value="PRK09449.1"/>
    <property type="match status" value="1"/>
</dbReference>
<dbReference type="NCBIfam" id="TIGR02254">
    <property type="entry name" value="YjjG_YfnB"/>
    <property type="match status" value="1"/>
</dbReference>
<dbReference type="PANTHER" id="PTHR47478:SF1">
    <property type="entry name" value="PYRIMIDINE 5'-NUCLEOTIDASE YJJG"/>
    <property type="match status" value="1"/>
</dbReference>
<dbReference type="Pfam" id="PF00702">
    <property type="entry name" value="Hydrolase"/>
    <property type="match status" value="1"/>
</dbReference>
<accession>A0A4R2F1M4</accession>
<dbReference type="AlphaFoldDB" id="A0A4R2F1M4"/>
<reference evidence="1 2" key="1">
    <citation type="submission" date="2019-03" db="EMBL/GenBank/DDBJ databases">
        <title>Freshwater and sediment microbial communities from various areas in North America, analyzing microbe dynamics in response to fracking.</title>
        <authorList>
            <person name="Lamendella R."/>
        </authorList>
    </citation>
    <scope>NUCLEOTIDE SEQUENCE [LARGE SCALE GENOMIC DNA]</scope>
    <source>
        <strain evidence="1 2">74A</strain>
    </source>
</reference>
<dbReference type="SUPFAM" id="SSF56784">
    <property type="entry name" value="HAD-like"/>
    <property type="match status" value="1"/>
</dbReference>
<dbReference type="InterPro" id="IPR036412">
    <property type="entry name" value="HAD-like_sf"/>
</dbReference>
<dbReference type="Gene3D" id="1.10.150.240">
    <property type="entry name" value="Putative phosphatase, domain 2"/>
    <property type="match status" value="1"/>
</dbReference>
<dbReference type="PANTHER" id="PTHR47478">
    <property type="match status" value="1"/>
</dbReference>
<organism evidence="1 2">
    <name type="scientific">Shewanella fodinae</name>
    <dbReference type="NCBI Taxonomy" id="552357"/>
    <lineage>
        <taxon>Bacteria</taxon>
        <taxon>Pseudomonadati</taxon>
        <taxon>Pseudomonadota</taxon>
        <taxon>Gammaproteobacteria</taxon>
        <taxon>Alteromonadales</taxon>
        <taxon>Shewanellaceae</taxon>
        <taxon>Shewanella</taxon>
    </lineage>
</organism>
<dbReference type="InterPro" id="IPR006439">
    <property type="entry name" value="HAD-SF_hydro_IA"/>
</dbReference>
<dbReference type="Gene3D" id="3.40.50.1000">
    <property type="entry name" value="HAD superfamily/HAD-like"/>
    <property type="match status" value="1"/>
</dbReference>
<dbReference type="SFLD" id="SFLDG01129">
    <property type="entry name" value="C1.5:_HAD__Beta-PGM__Phosphata"/>
    <property type="match status" value="1"/>
</dbReference>
<dbReference type="EMBL" id="SLWF01000040">
    <property type="protein sequence ID" value="TCN78423.1"/>
    <property type="molecule type" value="Genomic_DNA"/>
</dbReference>
<dbReference type="Proteomes" id="UP000294832">
    <property type="component" value="Unassembled WGS sequence"/>
</dbReference>
<dbReference type="NCBIfam" id="TIGR01549">
    <property type="entry name" value="HAD-SF-IA-v1"/>
    <property type="match status" value="1"/>
</dbReference>
<evidence type="ECO:0000313" key="2">
    <source>
        <dbReference type="Proteomes" id="UP000294832"/>
    </source>
</evidence>
<dbReference type="InterPro" id="IPR011951">
    <property type="entry name" value="HAD-SF_hydro_IA_YjjG/PynA"/>
</dbReference>
<sequence length="232" mass="26005">MTTIHHPDYDWVLFDADDTLFNFDAERGLRLMFSRYGVDFGPAEFADYSAANVPLWQAYQAQQIDAETLQSRRFAAWGQRLGVAPLRLNQQYLLAMADICEMLPGANELLRCLQGRAKLGIVTNGFSALQRIRLEKVGLTELIDVLVISEEVGTPKPEKAIFEHALTQMNHPQRTRVLMVGDNPHTDVQGGLNAGLHTCWLNCHGVARPEGIDPHYEVKSLPELQQLLCHAA</sequence>
<dbReference type="InterPro" id="IPR023198">
    <property type="entry name" value="PGP-like_dom2"/>
</dbReference>
<dbReference type="NCBIfam" id="TIGR01509">
    <property type="entry name" value="HAD-SF-IA-v3"/>
    <property type="match status" value="1"/>
</dbReference>
<comment type="caution">
    <text evidence="1">The sequence shown here is derived from an EMBL/GenBank/DDBJ whole genome shotgun (WGS) entry which is preliminary data.</text>
</comment>
<dbReference type="InterPro" id="IPR023214">
    <property type="entry name" value="HAD_sf"/>
</dbReference>
<dbReference type="SFLD" id="SFLDS00003">
    <property type="entry name" value="Haloacid_Dehalogenase"/>
    <property type="match status" value="1"/>
</dbReference>
<gene>
    <name evidence="1" type="ORF">EDC91_14012</name>
</gene>
<keyword evidence="1" id="KW-0378">Hydrolase</keyword>
<dbReference type="GO" id="GO:0008253">
    <property type="term" value="F:5'-nucleotidase activity"/>
    <property type="evidence" value="ECO:0007669"/>
    <property type="project" value="InterPro"/>
</dbReference>
<dbReference type="InterPro" id="IPR052550">
    <property type="entry name" value="Pyrimidine_5'-ntase_YjjG"/>
</dbReference>